<name>A0AA39QS61_9LECA</name>
<evidence type="ECO:0008006" key="4">
    <source>
        <dbReference type="Google" id="ProtNLM"/>
    </source>
</evidence>
<proteinExistence type="predicted"/>
<feature type="chain" id="PRO_5041376000" description="RlpA-like protein double-psi beta-barrel domain-containing protein" evidence="1">
    <location>
        <begin position="19"/>
        <end position="129"/>
    </location>
</feature>
<protein>
    <recommendedName>
        <fullName evidence="4">RlpA-like protein double-psi beta-barrel domain-containing protein</fullName>
    </recommendedName>
</protein>
<dbReference type="SUPFAM" id="SSF50685">
    <property type="entry name" value="Barwin-like endoglucanases"/>
    <property type="match status" value="1"/>
</dbReference>
<dbReference type="Gene3D" id="2.40.40.10">
    <property type="entry name" value="RlpA-like domain"/>
    <property type="match status" value="1"/>
</dbReference>
<evidence type="ECO:0000313" key="3">
    <source>
        <dbReference type="Proteomes" id="UP001166286"/>
    </source>
</evidence>
<reference evidence="2" key="1">
    <citation type="submission" date="2023-03" db="EMBL/GenBank/DDBJ databases">
        <title>Complete genome of Cladonia borealis.</title>
        <authorList>
            <person name="Park H."/>
        </authorList>
    </citation>
    <scope>NUCLEOTIDE SEQUENCE</scope>
    <source>
        <strain evidence="2">ANT050790</strain>
    </source>
</reference>
<feature type="signal peptide" evidence="1">
    <location>
        <begin position="1"/>
        <end position="18"/>
    </location>
</feature>
<keyword evidence="1" id="KW-0732">Signal</keyword>
<evidence type="ECO:0000256" key="1">
    <source>
        <dbReference type="SAM" id="SignalP"/>
    </source>
</evidence>
<comment type="caution">
    <text evidence="2">The sequence shown here is derived from an EMBL/GenBank/DDBJ whole genome shotgun (WGS) entry which is preliminary data.</text>
</comment>
<sequence>MYFSGVIFFALALATVQACQKCTHPGDFQGKLGWLRNTTASYCGTSGTPSNSIYASVDVEFFDPPDESPCGAAINVTNPTTRKTIQAIVVDKCDDCLDDAILLTLNGLRALSPNGRVVRAPRNVSWTFA</sequence>
<dbReference type="InterPro" id="IPR036908">
    <property type="entry name" value="RlpA-like_sf"/>
</dbReference>
<dbReference type="CDD" id="cd22191">
    <property type="entry name" value="DPBB_RlpA_EXP_N-like"/>
    <property type="match status" value="1"/>
</dbReference>
<gene>
    <name evidence="2" type="ORF">JMJ35_009257</name>
</gene>
<organism evidence="2 3">
    <name type="scientific">Cladonia borealis</name>
    <dbReference type="NCBI Taxonomy" id="184061"/>
    <lineage>
        <taxon>Eukaryota</taxon>
        <taxon>Fungi</taxon>
        <taxon>Dikarya</taxon>
        <taxon>Ascomycota</taxon>
        <taxon>Pezizomycotina</taxon>
        <taxon>Lecanoromycetes</taxon>
        <taxon>OSLEUM clade</taxon>
        <taxon>Lecanoromycetidae</taxon>
        <taxon>Lecanorales</taxon>
        <taxon>Lecanorineae</taxon>
        <taxon>Cladoniaceae</taxon>
        <taxon>Cladonia</taxon>
    </lineage>
</organism>
<accession>A0AA39QS61</accession>
<dbReference type="Proteomes" id="UP001166286">
    <property type="component" value="Unassembled WGS sequence"/>
</dbReference>
<dbReference type="AlphaFoldDB" id="A0AA39QS61"/>
<keyword evidence="3" id="KW-1185">Reference proteome</keyword>
<evidence type="ECO:0000313" key="2">
    <source>
        <dbReference type="EMBL" id="KAK0508173.1"/>
    </source>
</evidence>
<dbReference type="EMBL" id="JAFEKC020000021">
    <property type="protein sequence ID" value="KAK0508173.1"/>
    <property type="molecule type" value="Genomic_DNA"/>
</dbReference>